<organism evidence="1">
    <name type="scientific">marine metagenome</name>
    <dbReference type="NCBI Taxonomy" id="408172"/>
    <lineage>
        <taxon>unclassified sequences</taxon>
        <taxon>metagenomes</taxon>
        <taxon>ecological metagenomes</taxon>
    </lineage>
</organism>
<accession>A0A382GYB0</accession>
<feature type="non-terminal residue" evidence="1">
    <location>
        <position position="25"/>
    </location>
</feature>
<gene>
    <name evidence="1" type="ORF">METZ01_LOCUS232813</name>
</gene>
<evidence type="ECO:0000313" key="1">
    <source>
        <dbReference type="EMBL" id="SVB79959.1"/>
    </source>
</evidence>
<name>A0A382GYB0_9ZZZZ</name>
<proteinExistence type="predicted"/>
<dbReference type="AlphaFoldDB" id="A0A382GYB0"/>
<dbReference type="EMBL" id="UINC01058086">
    <property type="protein sequence ID" value="SVB79959.1"/>
    <property type="molecule type" value="Genomic_DNA"/>
</dbReference>
<sequence>MKSMDSLIQTIPLTLAAISMPTMRA</sequence>
<reference evidence="1" key="1">
    <citation type="submission" date="2018-05" db="EMBL/GenBank/DDBJ databases">
        <authorList>
            <person name="Lanie J.A."/>
            <person name="Ng W.-L."/>
            <person name="Kazmierczak K.M."/>
            <person name="Andrzejewski T.M."/>
            <person name="Davidsen T.M."/>
            <person name="Wayne K.J."/>
            <person name="Tettelin H."/>
            <person name="Glass J.I."/>
            <person name="Rusch D."/>
            <person name="Podicherti R."/>
            <person name="Tsui H.-C.T."/>
            <person name="Winkler M.E."/>
        </authorList>
    </citation>
    <scope>NUCLEOTIDE SEQUENCE</scope>
</reference>
<protein>
    <submittedName>
        <fullName evidence="1">Uncharacterized protein</fullName>
    </submittedName>
</protein>